<evidence type="ECO:0000313" key="1">
    <source>
        <dbReference type="EMBL" id="MBD3708751.1"/>
    </source>
</evidence>
<accession>A0A927HZ66</accession>
<dbReference type="Proteomes" id="UP000623974">
    <property type="component" value="Unassembled WGS sequence"/>
</dbReference>
<evidence type="ECO:0000313" key="3">
    <source>
        <dbReference type="EMBL" id="MBD3744517.1"/>
    </source>
</evidence>
<proteinExistence type="predicted"/>
<dbReference type="EMBL" id="JACXTJ010000009">
    <property type="protein sequence ID" value="MBD3721850.1"/>
    <property type="molecule type" value="Genomic_DNA"/>
</dbReference>
<evidence type="ECO:0000313" key="4">
    <source>
        <dbReference type="Proteomes" id="UP000623974"/>
    </source>
</evidence>
<gene>
    <name evidence="3" type="ORF">IE980_30810</name>
    <name evidence="1" type="ORF">IE987_29395</name>
    <name evidence="2" type="ORF">IE992_30315</name>
</gene>
<sequence>MAGYSDDRWEAPQRAARLAAAVKRYKTSEMLRFIFATIAYDPDPDLTPLAVKRLCQPCSAEPVASGLLWKFSG</sequence>
<dbReference type="EMBL" id="JACXSX010000007">
    <property type="protein sequence ID" value="MBD3744517.1"/>
    <property type="molecule type" value="Genomic_DNA"/>
</dbReference>
<dbReference type="AlphaFoldDB" id="A0A927HZ66"/>
<organism evidence="3 4">
    <name type="scientific">Klebsiella pneumoniae</name>
    <dbReference type="NCBI Taxonomy" id="573"/>
    <lineage>
        <taxon>Bacteria</taxon>
        <taxon>Pseudomonadati</taxon>
        <taxon>Pseudomonadota</taxon>
        <taxon>Gammaproteobacteria</taxon>
        <taxon>Enterobacterales</taxon>
        <taxon>Enterobacteriaceae</taxon>
        <taxon>Klebsiella/Raoultella group</taxon>
        <taxon>Klebsiella</taxon>
        <taxon>Klebsiella pneumoniae complex</taxon>
    </lineage>
</organism>
<name>A0A927HZ66_KLEPN</name>
<dbReference type="Proteomes" id="UP000657739">
    <property type="component" value="Unassembled WGS sequence"/>
</dbReference>
<dbReference type="Proteomes" id="UP000609027">
    <property type="component" value="Unassembled WGS sequence"/>
</dbReference>
<reference evidence="3" key="1">
    <citation type="submission" date="2020-07" db="EMBL/GenBank/DDBJ databases">
        <title>Clinical and genomic characterization of carbapenemase-producing Enterobacterales causing secondary infections during the COVID-19 crisis at a New York City hospital.</title>
        <authorList>
            <person name="Gomez-Simmonds A."/>
            <person name="Annavajhala M.K."/>
            <person name="Uhlemann A.-C."/>
        </authorList>
    </citation>
    <scope>NUCLEOTIDE SEQUENCE</scope>
    <source>
        <strain evidence="3">KP1828</strain>
        <strain evidence="1">NK1593</strain>
        <strain evidence="2">NK1607</strain>
    </source>
</reference>
<protein>
    <submittedName>
        <fullName evidence="3">Uncharacterized protein</fullName>
    </submittedName>
</protein>
<comment type="caution">
    <text evidence="3">The sequence shown here is derived from an EMBL/GenBank/DDBJ whole genome shotgun (WGS) entry which is preliminary data.</text>
</comment>
<dbReference type="EMBL" id="JACXTE010000005">
    <property type="protein sequence ID" value="MBD3708751.1"/>
    <property type="molecule type" value="Genomic_DNA"/>
</dbReference>
<evidence type="ECO:0000313" key="2">
    <source>
        <dbReference type="EMBL" id="MBD3721850.1"/>
    </source>
</evidence>